<dbReference type="GO" id="GO:0009116">
    <property type="term" value="P:nucleoside metabolic process"/>
    <property type="evidence" value="ECO:0007669"/>
    <property type="project" value="InterPro"/>
</dbReference>
<dbReference type="InterPro" id="IPR035994">
    <property type="entry name" value="Nucleoside_phosphorylase_sf"/>
</dbReference>
<dbReference type="GeneID" id="73329779"/>
<sequence length="382" mass="43862">MEAAGLMDNFPCLVIRGICDYADTHKNDQWQNYSTATAAAFAKELLEVIDREDVEGSSRIDEIMEHLRKDMSQVSSTTNRMQQSQHFQEVMKWLAPPDPSTNDNKALQQRHEGTGQWLLDSEEYSKWKNTPKSSLWLHGIPGCGKTVLSSTVIKDLSSTKSCSKSLVYFYFDFTDTSKQSLEKALRSLIAQLYHKSHDVQTHLDSLYSSCKNASRQPSVDLLISTFEAMAQQISEVWIVLDALDECQTRIGPKNESLLHWIESLLNSPQVNAHLLVTSRPEHDIKSVLERCINNQIPLQSDLVTEDIRSAGFHASLTLSQNALIRSVFGKRYNRYQARWTKHMPKSYEEFRLNSRKMRSGYYSFLPFLHDLYELKKLSTLLR</sequence>
<evidence type="ECO:0000259" key="2">
    <source>
        <dbReference type="Pfam" id="PF24883"/>
    </source>
</evidence>
<keyword evidence="4" id="KW-1185">Reference proteome</keyword>
<evidence type="ECO:0000313" key="4">
    <source>
        <dbReference type="Proteomes" id="UP001055115"/>
    </source>
</evidence>
<dbReference type="Gene3D" id="3.40.50.300">
    <property type="entry name" value="P-loop containing nucleotide triphosphate hydrolases"/>
    <property type="match status" value="1"/>
</dbReference>
<dbReference type="InterPro" id="IPR027417">
    <property type="entry name" value="P-loop_NTPase"/>
</dbReference>
<dbReference type="SUPFAM" id="SSF53167">
    <property type="entry name" value="Purine and uridine phosphorylases"/>
    <property type="match status" value="1"/>
</dbReference>
<gene>
    <name evidence="3" type="ORF">ColSpa_08977</name>
</gene>
<dbReference type="AlphaFoldDB" id="A0AA37UJU1"/>
<proteinExistence type="predicted"/>
<dbReference type="SUPFAM" id="SSF52540">
    <property type="entry name" value="P-loop containing nucleoside triphosphate hydrolases"/>
    <property type="match status" value="1"/>
</dbReference>
<protein>
    <submittedName>
        <fullName evidence="3">Vegetative incompatibility protein HET-E-1</fullName>
    </submittedName>
</protein>
<accession>A0AA37UJU1</accession>
<evidence type="ECO:0000256" key="1">
    <source>
        <dbReference type="ARBA" id="ARBA00022737"/>
    </source>
</evidence>
<feature type="domain" description="Nephrocystin 3-like N-terminal" evidence="2">
    <location>
        <begin position="113"/>
        <end position="279"/>
    </location>
</feature>
<dbReference type="Proteomes" id="UP001055115">
    <property type="component" value="Unassembled WGS sequence"/>
</dbReference>
<dbReference type="GO" id="GO:0003824">
    <property type="term" value="F:catalytic activity"/>
    <property type="evidence" value="ECO:0007669"/>
    <property type="project" value="InterPro"/>
</dbReference>
<reference evidence="3 4" key="1">
    <citation type="submission" date="2022-03" db="EMBL/GenBank/DDBJ databases">
        <title>Genome data of Colletotrichum spp.</title>
        <authorList>
            <person name="Utami Y.D."/>
            <person name="Hiruma K."/>
        </authorList>
    </citation>
    <scope>NUCLEOTIDE SEQUENCE [LARGE SCALE GENOMIC DNA]</scope>
    <source>
        <strain evidence="3 4">MAFF 239500</strain>
    </source>
</reference>
<dbReference type="Gene3D" id="3.40.50.1580">
    <property type="entry name" value="Nucleoside phosphorylase domain"/>
    <property type="match status" value="1"/>
</dbReference>
<dbReference type="RefSeq" id="XP_049131146.1">
    <property type="nucleotide sequence ID" value="XM_049275189.1"/>
</dbReference>
<evidence type="ECO:0000313" key="3">
    <source>
        <dbReference type="EMBL" id="GKT48796.1"/>
    </source>
</evidence>
<dbReference type="Pfam" id="PF24883">
    <property type="entry name" value="NPHP3_N"/>
    <property type="match status" value="1"/>
</dbReference>
<organism evidence="3 4">
    <name type="scientific">Colletotrichum spaethianum</name>
    <dbReference type="NCBI Taxonomy" id="700344"/>
    <lineage>
        <taxon>Eukaryota</taxon>
        <taxon>Fungi</taxon>
        <taxon>Dikarya</taxon>
        <taxon>Ascomycota</taxon>
        <taxon>Pezizomycotina</taxon>
        <taxon>Sordariomycetes</taxon>
        <taxon>Hypocreomycetidae</taxon>
        <taxon>Glomerellales</taxon>
        <taxon>Glomerellaceae</taxon>
        <taxon>Colletotrichum</taxon>
        <taxon>Colletotrichum spaethianum species complex</taxon>
    </lineage>
</organism>
<dbReference type="PANTHER" id="PTHR10039">
    <property type="entry name" value="AMELOGENIN"/>
    <property type="match status" value="1"/>
</dbReference>
<dbReference type="EMBL" id="BQXU01000025">
    <property type="protein sequence ID" value="GKT48796.1"/>
    <property type="molecule type" value="Genomic_DNA"/>
</dbReference>
<keyword evidence="1" id="KW-0677">Repeat</keyword>
<dbReference type="InterPro" id="IPR056884">
    <property type="entry name" value="NPHP3-like_N"/>
</dbReference>
<comment type="caution">
    <text evidence="3">The sequence shown here is derived from an EMBL/GenBank/DDBJ whole genome shotgun (WGS) entry which is preliminary data.</text>
</comment>
<name>A0AA37UJU1_9PEZI</name>
<dbReference type="PANTHER" id="PTHR10039:SF16">
    <property type="entry name" value="GPI INOSITOL-DEACYLASE"/>
    <property type="match status" value="1"/>
</dbReference>